<dbReference type="Gramene" id="OMERI11G13850.1">
    <property type="protein sequence ID" value="OMERI11G13850.1"/>
    <property type="gene ID" value="OMERI11G13850"/>
</dbReference>
<organism evidence="1">
    <name type="scientific">Oryza meridionalis</name>
    <dbReference type="NCBI Taxonomy" id="40149"/>
    <lineage>
        <taxon>Eukaryota</taxon>
        <taxon>Viridiplantae</taxon>
        <taxon>Streptophyta</taxon>
        <taxon>Embryophyta</taxon>
        <taxon>Tracheophyta</taxon>
        <taxon>Spermatophyta</taxon>
        <taxon>Magnoliopsida</taxon>
        <taxon>Liliopsida</taxon>
        <taxon>Poales</taxon>
        <taxon>Poaceae</taxon>
        <taxon>BOP clade</taxon>
        <taxon>Oryzoideae</taxon>
        <taxon>Oryzeae</taxon>
        <taxon>Oryzinae</taxon>
        <taxon>Oryza</taxon>
    </lineage>
</organism>
<dbReference type="EnsemblPlants" id="OMERI11G13850.1">
    <property type="protein sequence ID" value="OMERI11G13850.1"/>
    <property type="gene ID" value="OMERI11G13850"/>
</dbReference>
<evidence type="ECO:0000313" key="1">
    <source>
        <dbReference type="EnsemblPlants" id="OMERI11G13850.1"/>
    </source>
</evidence>
<proteinExistence type="predicted"/>
<dbReference type="STRING" id="40149.A0A0E0F6P1"/>
<keyword evidence="2" id="KW-1185">Reference proteome</keyword>
<sequence length="98" mass="10407">MVAAGSEELLRDEDGFTTEDIVAMDSPNIVTLADGRPGHRRRPPQGHQSELAALLKAIRAAPACLPEILSVEAVASETASRSRCRRGSLWCSAAYACG</sequence>
<dbReference type="Proteomes" id="UP000008021">
    <property type="component" value="Chromosome 11"/>
</dbReference>
<protein>
    <submittedName>
        <fullName evidence="1">Uncharacterized protein</fullName>
    </submittedName>
</protein>
<evidence type="ECO:0000313" key="2">
    <source>
        <dbReference type="Proteomes" id="UP000008021"/>
    </source>
</evidence>
<dbReference type="AlphaFoldDB" id="A0A0E0F6P1"/>
<reference evidence="1" key="1">
    <citation type="submission" date="2015-04" db="UniProtKB">
        <authorList>
            <consortium name="EnsemblPlants"/>
        </authorList>
    </citation>
    <scope>IDENTIFICATION</scope>
</reference>
<accession>A0A0E0F6P1</accession>
<dbReference type="HOGENOM" id="CLU_2337155_0_0_1"/>
<name>A0A0E0F6P1_9ORYZ</name>
<reference evidence="1" key="2">
    <citation type="submission" date="2018-05" db="EMBL/GenBank/DDBJ databases">
        <title>OmerRS3 (Oryza meridionalis Reference Sequence Version 3).</title>
        <authorList>
            <person name="Zhang J."/>
            <person name="Kudrna D."/>
            <person name="Lee S."/>
            <person name="Talag J."/>
            <person name="Welchert J."/>
            <person name="Wing R.A."/>
        </authorList>
    </citation>
    <scope>NUCLEOTIDE SEQUENCE [LARGE SCALE GENOMIC DNA]</scope>
    <source>
        <strain evidence="1">cv. OR44</strain>
    </source>
</reference>